<dbReference type="PROSITE" id="PS51257">
    <property type="entry name" value="PROKAR_LIPOPROTEIN"/>
    <property type="match status" value="1"/>
</dbReference>
<organism evidence="1 2">
    <name type="scientific">Ramlibacter aquaticus</name>
    <dbReference type="NCBI Taxonomy" id="2780094"/>
    <lineage>
        <taxon>Bacteria</taxon>
        <taxon>Pseudomonadati</taxon>
        <taxon>Pseudomonadota</taxon>
        <taxon>Betaproteobacteria</taxon>
        <taxon>Burkholderiales</taxon>
        <taxon>Comamonadaceae</taxon>
        <taxon>Ramlibacter</taxon>
    </lineage>
</organism>
<evidence type="ECO:0008006" key="3">
    <source>
        <dbReference type="Google" id="ProtNLM"/>
    </source>
</evidence>
<dbReference type="EMBL" id="JADDOJ010000027">
    <property type="protein sequence ID" value="MBE7940623.1"/>
    <property type="molecule type" value="Genomic_DNA"/>
</dbReference>
<reference evidence="1 2" key="1">
    <citation type="submission" date="2020-10" db="EMBL/GenBank/DDBJ databases">
        <title>Draft genome of Ramlibacter aquaticus LMG 30558.</title>
        <authorList>
            <person name="Props R."/>
        </authorList>
    </citation>
    <scope>NUCLEOTIDE SEQUENCE [LARGE SCALE GENOMIC DNA]</scope>
    <source>
        <strain evidence="1 2">LMG 30558</strain>
    </source>
</reference>
<gene>
    <name evidence="1" type="ORF">IM725_08575</name>
</gene>
<keyword evidence="2" id="KW-1185">Reference proteome</keyword>
<proteinExistence type="predicted"/>
<evidence type="ECO:0000313" key="1">
    <source>
        <dbReference type="EMBL" id="MBE7940623.1"/>
    </source>
</evidence>
<dbReference type="Proteomes" id="UP000715965">
    <property type="component" value="Unassembled WGS sequence"/>
</dbReference>
<evidence type="ECO:0000313" key="2">
    <source>
        <dbReference type="Proteomes" id="UP000715965"/>
    </source>
</evidence>
<sequence length="83" mass="9046">MKSLPLSVTCLALAGCVTLTGTYEVKAVDADGVQLNKLTNMAFGRSIYTVRNALCIRFPKSKVVITDWETKKELSGESPYQCA</sequence>
<protein>
    <recommendedName>
        <fullName evidence="3">Lipoprotein</fullName>
    </recommendedName>
</protein>
<name>A0ABR9SE65_9BURK</name>
<comment type="caution">
    <text evidence="1">The sequence shown here is derived from an EMBL/GenBank/DDBJ whole genome shotgun (WGS) entry which is preliminary data.</text>
</comment>
<accession>A0ABR9SE65</accession>